<dbReference type="EMBL" id="BABT02000062">
    <property type="protein sequence ID" value="GAA95532.1"/>
    <property type="molecule type" value="Genomic_DNA"/>
</dbReference>
<keyword evidence="16" id="KW-1185">Reference proteome</keyword>
<feature type="transmembrane region" description="Helical" evidence="14">
    <location>
        <begin position="219"/>
        <end position="241"/>
    </location>
</feature>
<evidence type="ECO:0000256" key="4">
    <source>
        <dbReference type="ARBA" id="ARBA00015561"/>
    </source>
</evidence>
<evidence type="ECO:0000256" key="1">
    <source>
        <dbReference type="ARBA" id="ARBA00004477"/>
    </source>
</evidence>
<keyword evidence="7 14" id="KW-0812">Transmembrane</keyword>
<dbReference type="UniPathway" id="UPA00378"/>
<proteinExistence type="inferred from homology"/>
<keyword evidence="8 14" id="KW-0256">Endoplasmic reticulum</keyword>
<organism evidence="15 16">
    <name type="scientific">Mixia osmundae (strain CBS 9802 / IAM 14324 / JCM 22182 / KY 12970)</name>
    <dbReference type="NCBI Taxonomy" id="764103"/>
    <lineage>
        <taxon>Eukaryota</taxon>
        <taxon>Fungi</taxon>
        <taxon>Dikarya</taxon>
        <taxon>Basidiomycota</taxon>
        <taxon>Pucciniomycotina</taxon>
        <taxon>Mixiomycetes</taxon>
        <taxon>Mixiales</taxon>
        <taxon>Mixiaceae</taxon>
        <taxon>Mixia</taxon>
    </lineage>
</organism>
<dbReference type="OMA" id="PERYGIH"/>
<dbReference type="InParanoid" id="G7DY72"/>
<evidence type="ECO:0000256" key="6">
    <source>
        <dbReference type="ARBA" id="ARBA00022679"/>
    </source>
</evidence>
<dbReference type="AlphaFoldDB" id="G7DY72"/>
<comment type="catalytic activity">
    <reaction evidence="12 14">
        <text>an alpha-D-Man-(1-&gt;2)-alpha-D-Man-(1-&gt;2)-alpha-D-Man-(1-&gt;3)-[alpha-D-Man-(1-&gt;6)]-beta-D-Man-(1-&gt;4)-beta-D-GlcNAc-(1-&gt;4)-alpha-D-GlcNAc-diphospho-di-trans,poly-cis-dolichol + a di-trans,poly-cis-dolichyl beta-D-mannosyl phosphate = an alpha-D-Man-(1-&gt;2)-alpha-D-Man-(1-&gt;2)-alpha-D-Man-(1-&gt;3)-[alpha-D-Man-(1-&gt;3)-alpha-D-Man-(1-&gt;6)]-beta-D-Man-(1-&gt;4)-beta-D-GlcNAc-(1-&gt;4)-alpha-D-GlcNAc-diphospho-di-trans,poly-cis-dolichol + a di-trans,poly-cis-dolichyl phosphate + H(+)</text>
        <dbReference type="Rhea" id="RHEA:29527"/>
        <dbReference type="Rhea" id="RHEA-COMP:19498"/>
        <dbReference type="Rhea" id="RHEA-COMP:19501"/>
        <dbReference type="Rhea" id="RHEA-COMP:19516"/>
        <dbReference type="Rhea" id="RHEA-COMP:19517"/>
        <dbReference type="ChEBI" id="CHEBI:15378"/>
        <dbReference type="ChEBI" id="CHEBI:57683"/>
        <dbReference type="ChEBI" id="CHEBI:58211"/>
        <dbReference type="ChEBI" id="CHEBI:132515"/>
        <dbReference type="ChEBI" id="CHEBI:132516"/>
        <dbReference type="EC" id="2.4.1.258"/>
    </reaction>
    <physiologicalReaction direction="left-to-right" evidence="12 14">
        <dbReference type="Rhea" id="RHEA:29528"/>
    </physiologicalReaction>
</comment>
<feature type="transmembrane region" description="Helical" evidence="14">
    <location>
        <begin position="154"/>
        <end position="179"/>
    </location>
</feature>
<evidence type="ECO:0000256" key="7">
    <source>
        <dbReference type="ARBA" id="ARBA00022692"/>
    </source>
</evidence>
<comment type="function">
    <text evidence="11 14">Dol-P-Man:Man(5)GlcNAc(2)-PP-Dol alpha-1,3-mannosyltransferase that operates in the biosynthetic pathway of dolichol-linked oligosaccharides, the glycan precursors employed in protein asparagine (N)-glycosylation. The assembly of dolichol-linked oligosaccharides begins on the cytosolic side of the endoplasmic reticulum membrane and finishes in its lumen. The sequential addition of sugars to dolichol pyrophosphate produces dolichol-linked oligosaccharides containing fourteen sugars, including two GlcNAcs, nine mannoses and three glucoses. Once assembled, the oligosaccharide is transferred from the lipid to nascent proteins by oligosaccharyltransferases. In the lumen of the endoplasmic reticulum, adds the first dolichyl beta-D-mannosyl phosphate derived mannose in an alpha-1,3 linkage to Man(5)GlcNAc(2)-PP-dolichol to produce Man(6)GlcNAc(2)-PP-dolichol.</text>
</comment>
<comment type="similarity">
    <text evidence="13">Belongs to the glycosyltransferase ALG3 family.</text>
</comment>
<dbReference type="InterPro" id="IPR007873">
    <property type="entry name" value="Glycosyltransferase_ALG3"/>
</dbReference>
<evidence type="ECO:0000313" key="16">
    <source>
        <dbReference type="Proteomes" id="UP000009131"/>
    </source>
</evidence>
<reference evidence="15 16" key="2">
    <citation type="journal article" date="2012" name="Open Biol.">
        <title>Characteristics of nucleosomes and linker DNA regions on the genome of the basidiomycete Mixia osmundae revealed by mono- and dinucleosome mapping.</title>
        <authorList>
            <person name="Nishida H."/>
            <person name="Kondo S."/>
            <person name="Matsumoto T."/>
            <person name="Suzuki Y."/>
            <person name="Yoshikawa H."/>
            <person name="Taylor T.D."/>
            <person name="Sugiyama J."/>
        </authorList>
    </citation>
    <scope>NUCLEOTIDE SEQUENCE [LARGE SCALE GENOMIC DNA]</scope>
    <source>
        <strain evidence="16">CBS 9802 / IAM 14324 / JCM 22182 / KY 12970</strain>
    </source>
</reference>
<evidence type="ECO:0000256" key="3">
    <source>
        <dbReference type="ARBA" id="ARBA00011964"/>
    </source>
</evidence>
<keyword evidence="10 14" id="KW-0472">Membrane</keyword>
<dbReference type="GO" id="GO:0052925">
    <property type="term" value="F:dol-P-Man:Man(5)GlcNAc(2)-PP-Dol alpha-1,3-mannosyltransferase activity"/>
    <property type="evidence" value="ECO:0007669"/>
    <property type="project" value="UniProtKB-EC"/>
</dbReference>
<dbReference type="FunCoup" id="G7DY72">
    <property type="interactions" value="412"/>
</dbReference>
<keyword evidence="6 14" id="KW-0808">Transferase</keyword>
<evidence type="ECO:0000256" key="2">
    <source>
        <dbReference type="ARBA" id="ARBA00004922"/>
    </source>
</evidence>
<feature type="transmembrane region" description="Helical" evidence="14">
    <location>
        <begin position="272"/>
        <end position="294"/>
    </location>
</feature>
<evidence type="ECO:0000256" key="9">
    <source>
        <dbReference type="ARBA" id="ARBA00022989"/>
    </source>
</evidence>
<evidence type="ECO:0000256" key="13">
    <source>
        <dbReference type="ARBA" id="ARBA00093457"/>
    </source>
</evidence>
<dbReference type="Pfam" id="PF05208">
    <property type="entry name" value="ALG3"/>
    <property type="match status" value="1"/>
</dbReference>
<feature type="transmembrane region" description="Helical" evidence="14">
    <location>
        <begin position="191"/>
        <end position="212"/>
    </location>
</feature>
<dbReference type="HOGENOM" id="CLU_035382_3_0_1"/>
<feature type="transmembrane region" description="Helical" evidence="14">
    <location>
        <begin position="113"/>
        <end position="133"/>
    </location>
</feature>
<sequence>MAPSRAHAPSQRMADWLRWLLLAPNGDTRAHTALTTLLLLGELILSIFIVRYVKYTEIDWSTYMQQVALYQSGEKDYALLKGDTGPLVYPAGFLHVYGILRHLTDGGSNILHAQYIFIAFYMLSQLIVMQIYTRSKAGPPWILILLTLSKRLHSIFVLRLFNDGLAMVLLYASILAMIYDRWHLSAIAFTWGLSIKMNILLFMPAWGLLAWLSRGPLPAIGYVVVMLLHQAAIGLPFLLAAPRPYLARAFDISRVFLYEWTVNWRFTSEEQFLSRSFSTLLLVVHAAMLLAFAFKWTRPYGGLQRVISQGLQKPTNAASVPAPPPNARYKVKVMMTCNLIGITCARSLHYQFYSWYAQHLPLLLWHIDAPAPARILVLLAIEYAWNVFPSTAVSSAILLASHLALLAGLYFRDLDDRPPPRRASLKTS</sequence>
<comment type="caution">
    <text evidence="15">The sequence shown here is derived from an EMBL/GenBank/DDBJ whole genome shotgun (WGS) entry which is preliminary data.</text>
</comment>
<evidence type="ECO:0000256" key="12">
    <source>
        <dbReference type="ARBA" id="ARBA00049506"/>
    </source>
</evidence>
<feature type="transmembrane region" description="Helical" evidence="14">
    <location>
        <begin position="33"/>
        <end position="53"/>
    </location>
</feature>
<gene>
    <name evidence="15" type="primary">Mo02187</name>
    <name evidence="15" type="ORF">E5Q_02187</name>
</gene>
<evidence type="ECO:0000256" key="10">
    <source>
        <dbReference type="ARBA" id="ARBA00023136"/>
    </source>
</evidence>
<accession>G7DY72</accession>
<keyword evidence="5 14" id="KW-0328">Glycosyltransferase</keyword>
<comment type="subcellular location">
    <subcellularLocation>
        <location evidence="1 14">Endoplasmic reticulum membrane</location>
        <topology evidence="1 14">Multi-pass membrane protein</topology>
    </subcellularLocation>
</comment>
<feature type="transmembrane region" description="Helical" evidence="14">
    <location>
        <begin position="391"/>
        <end position="411"/>
    </location>
</feature>
<comment type="pathway">
    <text evidence="2 14">Protein modification; protein glycosylation.</text>
</comment>
<dbReference type="PANTHER" id="PTHR12646">
    <property type="entry name" value="NOT56 - RELATED"/>
    <property type="match status" value="1"/>
</dbReference>
<dbReference type="OrthoDB" id="20028at2759"/>
<evidence type="ECO:0000256" key="5">
    <source>
        <dbReference type="ARBA" id="ARBA00022676"/>
    </source>
</evidence>
<dbReference type="eggNOG" id="KOG2762">
    <property type="taxonomic scope" value="Eukaryota"/>
</dbReference>
<keyword evidence="9 14" id="KW-1133">Transmembrane helix</keyword>
<dbReference type="PANTHER" id="PTHR12646:SF0">
    <property type="entry name" value="DOL-P-MAN:MAN(5)GLCNAC(2)-PP-DOL ALPHA-1,3-MANNOSYLTRANSFERASE"/>
    <property type="match status" value="1"/>
</dbReference>
<dbReference type="EC" id="2.4.1.258" evidence="3 14"/>
<name>G7DY72_MIXOS</name>
<evidence type="ECO:0000256" key="14">
    <source>
        <dbReference type="RuleBase" id="RU364047"/>
    </source>
</evidence>
<reference evidence="15 16" key="1">
    <citation type="journal article" date="2011" name="J. Gen. Appl. Microbiol.">
        <title>Draft genome sequencing of the enigmatic basidiomycete Mixia osmundae.</title>
        <authorList>
            <person name="Nishida H."/>
            <person name="Nagatsuka Y."/>
            <person name="Sugiyama J."/>
        </authorList>
    </citation>
    <scope>NUCLEOTIDE SEQUENCE [LARGE SCALE GENOMIC DNA]</scope>
    <source>
        <strain evidence="16">CBS 9802 / IAM 14324 / JCM 22182 / KY 12970</strain>
    </source>
</reference>
<evidence type="ECO:0000256" key="8">
    <source>
        <dbReference type="ARBA" id="ARBA00022824"/>
    </source>
</evidence>
<protein>
    <recommendedName>
        <fullName evidence="4 14">Dol-P-Man:Man(5)GlcNAc(2)-PP-Dol alpha-1,3-mannosyltransferase</fullName>
        <ecNumber evidence="3 14">2.4.1.258</ecNumber>
    </recommendedName>
    <alternativeName>
        <fullName evidence="14">Dol-P-Man-dependent alpha(1-3)-mannosyltransferase</fullName>
    </alternativeName>
</protein>
<dbReference type="GO" id="GO:0005789">
    <property type="term" value="C:endoplasmic reticulum membrane"/>
    <property type="evidence" value="ECO:0007669"/>
    <property type="project" value="UniProtKB-SubCell"/>
</dbReference>
<evidence type="ECO:0000313" key="15">
    <source>
        <dbReference type="EMBL" id="GAA95532.1"/>
    </source>
</evidence>
<dbReference type="Proteomes" id="UP000009131">
    <property type="component" value="Unassembled WGS sequence"/>
</dbReference>
<dbReference type="STRING" id="764103.G7DY72"/>
<dbReference type="RefSeq" id="XP_014570041.1">
    <property type="nucleotide sequence ID" value="XM_014714555.1"/>
</dbReference>
<evidence type="ECO:0000256" key="11">
    <source>
        <dbReference type="ARBA" id="ARBA00044743"/>
    </source>
</evidence>